<protein>
    <submittedName>
        <fullName evidence="3">Efflux transporter outer membrane subunit</fullName>
    </submittedName>
</protein>
<keyword evidence="2" id="KW-0564">Palmitate</keyword>
<keyword evidence="2" id="KW-1134">Transmembrane beta strand</keyword>
<dbReference type="PANTHER" id="PTHR30203:SF33">
    <property type="entry name" value="BLR4455 PROTEIN"/>
    <property type="match status" value="1"/>
</dbReference>
<evidence type="ECO:0000256" key="2">
    <source>
        <dbReference type="RuleBase" id="RU362097"/>
    </source>
</evidence>
<feature type="signal peptide" evidence="2">
    <location>
        <begin position="1"/>
        <end position="28"/>
    </location>
</feature>
<dbReference type="GO" id="GO:0005886">
    <property type="term" value="C:plasma membrane"/>
    <property type="evidence" value="ECO:0007669"/>
    <property type="project" value="UniProtKB-SubCell"/>
</dbReference>
<comment type="caution">
    <text evidence="3">The sequence shown here is derived from an EMBL/GenBank/DDBJ whole genome shotgun (WGS) entry which is preliminary data.</text>
</comment>
<dbReference type="PANTHER" id="PTHR30203">
    <property type="entry name" value="OUTER MEMBRANE CATION EFFLUX PROTEIN"/>
    <property type="match status" value="1"/>
</dbReference>
<keyword evidence="2" id="KW-0812">Transmembrane</keyword>
<gene>
    <name evidence="3" type="ORF">HHL11_16330</name>
</gene>
<dbReference type="SUPFAM" id="SSF56954">
    <property type="entry name" value="Outer membrane efflux proteins (OEP)"/>
    <property type="match status" value="1"/>
</dbReference>
<keyword evidence="2" id="KW-0449">Lipoprotein</keyword>
<comment type="subcellular location">
    <subcellularLocation>
        <location evidence="2">Cell membrane</location>
        <topology evidence="2">Lipid-anchor</topology>
    </subcellularLocation>
</comment>
<keyword evidence="2" id="KW-0472">Membrane</keyword>
<evidence type="ECO:0000313" key="3">
    <source>
        <dbReference type="EMBL" id="NML45322.1"/>
    </source>
</evidence>
<evidence type="ECO:0000313" key="4">
    <source>
        <dbReference type="Proteomes" id="UP000541185"/>
    </source>
</evidence>
<dbReference type="GO" id="GO:0015562">
    <property type="term" value="F:efflux transmembrane transporter activity"/>
    <property type="evidence" value="ECO:0007669"/>
    <property type="project" value="InterPro"/>
</dbReference>
<dbReference type="Pfam" id="PF02321">
    <property type="entry name" value="OEP"/>
    <property type="match status" value="2"/>
</dbReference>
<dbReference type="InterPro" id="IPR010131">
    <property type="entry name" value="MdtP/NodT-like"/>
</dbReference>
<evidence type="ECO:0000256" key="1">
    <source>
        <dbReference type="ARBA" id="ARBA00007613"/>
    </source>
</evidence>
<sequence>MNKNMIPSRLTAAALAAALLLSACGNLAPKYEVPAVDTPTAFKEGAGAWVTAAPADTLERGPWWELFDDPVLSSLASQVNVSNQNVAAAVASYAQARALTREQRAALFPQVSLDASATRSGTGNGGAASAYRVNIGGTWEPDVFGRLRLGVDNARFGEQASEADLAAAELAAQGELLSAYFGLRLNDVGHKIVEDTIGGYERTLKITQNRYEAGVVPRTDVLQAETQLANARADLLTTEQNRGQFEHAIAVLIGKAPANFSLPVDPKWTVKVPAVPPEVPSTLLQRRPDIAAAERAVAQANAQIGIARAGYYPSFTLNGNIGSSAAHIGDLFNASSLVWSLGLSLAQTIFDGGATTARVDQARAGLEKSSATYRQTVLTAFQNVEDQLLALRILQQQQVLRQEALRAALLVEQQTLNRYQAGQVNFTDVVTAQVSAFNAQRTLVQSQIDRQLAAVSLIQALGGGWQGLPAVAGGI</sequence>
<dbReference type="NCBIfam" id="TIGR01845">
    <property type="entry name" value="outer_NodT"/>
    <property type="match status" value="1"/>
</dbReference>
<dbReference type="Proteomes" id="UP000541185">
    <property type="component" value="Unassembled WGS sequence"/>
</dbReference>
<dbReference type="PROSITE" id="PS51257">
    <property type="entry name" value="PROKAR_LIPOPROTEIN"/>
    <property type="match status" value="1"/>
</dbReference>
<comment type="similarity">
    <text evidence="1 2">Belongs to the outer membrane factor (OMF) (TC 1.B.17) family.</text>
</comment>
<dbReference type="EMBL" id="JABBFX010000001">
    <property type="protein sequence ID" value="NML45322.1"/>
    <property type="molecule type" value="Genomic_DNA"/>
</dbReference>
<dbReference type="Gene3D" id="1.20.1600.10">
    <property type="entry name" value="Outer membrane efflux proteins (OEP)"/>
    <property type="match status" value="1"/>
</dbReference>
<keyword evidence="4" id="KW-1185">Reference proteome</keyword>
<name>A0A848H650_9BURK</name>
<dbReference type="RefSeq" id="WP_169419400.1">
    <property type="nucleotide sequence ID" value="NZ_JABBFX010000001.1"/>
</dbReference>
<proteinExistence type="inferred from homology"/>
<organism evidence="3 4">
    <name type="scientific">Ramlibacter agri</name>
    <dbReference type="NCBI Taxonomy" id="2728837"/>
    <lineage>
        <taxon>Bacteria</taxon>
        <taxon>Pseudomonadati</taxon>
        <taxon>Pseudomonadota</taxon>
        <taxon>Betaproteobacteria</taxon>
        <taxon>Burkholderiales</taxon>
        <taxon>Comamonadaceae</taxon>
        <taxon>Ramlibacter</taxon>
    </lineage>
</organism>
<dbReference type="Gene3D" id="2.20.200.10">
    <property type="entry name" value="Outer membrane efflux proteins (OEP)"/>
    <property type="match status" value="1"/>
</dbReference>
<accession>A0A848H650</accession>
<keyword evidence="2" id="KW-0732">Signal</keyword>
<reference evidence="3 4" key="1">
    <citation type="submission" date="2020-04" db="EMBL/GenBank/DDBJ databases">
        <title>Ramlibacter sp. G-1-2-2 isolated from soil.</title>
        <authorList>
            <person name="Dahal R.H."/>
        </authorList>
    </citation>
    <scope>NUCLEOTIDE SEQUENCE [LARGE SCALE GENOMIC DNA]</scope>
    <source>
        <strain evidence="3 4">G-1-2-2</strain>
    </source>
</reference>
<dbReference type="InterPro" id="IPR003423">
    <property type="entry name" value="OMP_efflux"/>
</dbReference>
<feature type="chain" id="PRO_5033091506" evidence="2">
    <location>
        <begin position="29"/>
        <end position="475"/>
    </location>
</feature>
<dbReference type="AlphaFoldDB" id="A0A848H650"/>